<gene>
    <name evidence="1" type="ORF">HNR09_002208</name>
</gene>
<sequence>MDSHSYQEAPSPALPVSELREVLGASLVGGAGWLRARLSGVTGGRQEVSATWSPDTEQALVDDFDDLLPADQPGVPENVKETLLIGIQAAGAARQNAVVVQVLWRADHTEIAAHTLQGAGAPDSIAAALDRVAEIVTATGSG</sequence>
<protein>
    <submittedName>
        <fullName evidence="1">Uncharacterized protein</fullName>
    </submittedName>
</protein>
<keyword evidence="2" id="KW-1185">Reference proteome</keyword>
<dbReference type="RefSeq" id="WP_179542093.1">
    <property type="nucleotide sequence ID" value="NZ_BAAALL010000001.1"/>
</dbReference>
<dbReference type="Proteomes" id="UP000535437">
    <property type="component" value="Unassembled WGS sequence"/>
</dbReference>
<proteinExistence type="predicted"/>
<reference evidence="1 2" key="1">
    <citation type="submission" date="2020-07" db="EMBL/GenBank/DDBJ databases">
        <title>Sequencing the genomes of 1000 actinobacteria strains.</title>
        <authorList>
            <person name="Klenk H.-P."/>
        </authorList>
    </citation>
    <scope>NUCLEOTIDE SEQUENCE [LARGE SCALE GENOMIC DNA]</scope>
    <source>
        <strain evidence="1 2">DSM 15475</strain>
    </source>
</reference>
<dbReference type="AlphaFoldDB" id="A0A7Z0GMN2"/>
<name>A0A7Z0GMN2_9MICC</name>
<evidence type="ECO:0000313" key="1">
    <source>
        <dbReference type="EMBL" id="NYJ78797.1"/>
    </source>
</evidence>
<organism evidence="1 2">
    <name type="scientific">Nesterenkonia xinjiangensis</name>
    <dbReference type="NCBI Taxonomy" id="225327"/>
    <lineage>
        <taxon>Bacteria</taxon>
        <taxon>Bacillati</taxon>
        <taxon>Actinomycetota</taxon>
        <taxon>Actinomycetes</taxon>
        <taxon>Micrococcales</taxon>
        <taxon>Micrococcaceae</taxon>
        <taxon>Nesterenkonia</taxon>
    </lineage>
</organism>
<evidence type="ECO:0000313" key="2">
    <source>
        <dbReference type="Proteomes" id="UP000535437"/>
    </source>
</evidence>
<dbReference type="EMBL" id="JACCFY010000001">
    <property type="protein sequence ID" value="NYJ78797.1"/>
    <property type="molecule type" value="Genomic_DNA"/>
</dbReference>
<accession>A0A7Z0GMN2</accession>
<comment type="caution">
    <text evidence="1">The sequence shown here is derived from an EMBL/GenBank/DDBJ whole genome shotgun (WGS) entry which is preliminary data.</text>
</comment>